<feature type="transmembrane region" description="Helical" evidence="3">
    <location>
        <begin position="97"/>
        <end position="116"/>
    </location>
</feature>
<dbReference type="EMBL" id="JAKOAV010000008">
    <property type="protein sequence ID" value="MDF9407952.1"/>
    <property type="molecule type" value="Genomic_DNA"/>
</dbReference>
<evidence type="ECO:0000256" key="1">
    <source>
        <dbReference type="ARBA" id="ARBA00024353"/>
    </source>
</evidence>
<dbReference type="AlphaFoldDB" id="A0A9X4H4W4"/>
<dbReference type="Pfam" id="PF13490">
    <property type="entry name" value="zf-HC2"/>
    <property type="match status" value="1"/>
</dbReference>
<evidence type="ECO:0000256" key="2">
    <source>
        <dbReference type="ARBA" id="ARBA00024438"/>
    </source>
</evidence>
<evidence type="ECO:0000313" key="5">
    <source>
        <dbReference type="EMBL" id="MDF9407952.1"/>
    </source>
</evidence>
<dbReference type="RefSeq" id="WP_277443208.1">
    <property type="nucleotide sequence ID" value="NZ_JAKOAV010000008.1"/>
</dbReference>
<evidence type="ECO:0000256" key="3">
    <source>
        <dbReference type="SAM" id="Phobius"/>
    </source>
</evidence>
<keyword evidence="6" id="KW-1185">Reference proteome</keyword>
<name>A0A9X4H4W4_9FIRM</name>
<proteinExistence type="inferred from homology"/>
<evidence type="ECO:0000313" key="6">
    <source>
        <dbReference type="Proteomes" id="UP001154312"/>
    </source>
</evidence>
<dbReference type="Gene3D" id="1.10.10.1320">
    <property type="entry name" value="Anti-sigma factor, zinc-finger domain"/>
    <property type="match status" value="1"/>
</dbReference>
<dbReference type="InterPro" id="IPR041916">
    <property type="entry name" value="Anti_sigma_zinc_sf"/>
</dbReference>
<keyword evidence="3" id="KW-1133">Transmembrane helix</keyword>
<dbReference type="InterPro" id="IPR027383">
    <property type="entry name" value="Znf_put"/>
</dbReference>
<comment type="similarity">
    <text evidence="1">Belongs to the zinc-associated anti-sigma factor (ZAS) superfamily. Anti-sigma-W factor family.</text>
</comment>
<feature type="domain" description="Putative zinc-finger" evidence="4">
    <location>
        <begin position="7"/>
        <end position="35"/>
    </location>
</feature>
<reference evidence="5" key="1">
    <citation type="submission" date="2022-02" db="EMBL/GenBank/DDBJ databases">
        <authorList>
            <person name="Leng L."/>
        </authorList>
    </citation>
    <scope>NUCLEOTIDE SEQUENCE</scope>
    <source>
        <strain evidence="5">JI</strain>
    </source>
</reference>
<comment type="caution">
    <text evidence="5">The sequence shown here is derived from an EMBL/GenBank/DDBJ whole genome shotgun (WGS) entry which is preliminary data.</text>
</comment>
<evidence type="ECO:0000259" key="4">
    <source>
        <dbReference type="Pfam" id="PF13490"/>
    </source>
</evidence>
<accession>A0A9X4H4W4</accession>
<dbReference type="Proteomes" id="UP001154312">
    <property type="component" value="Unassembled WGS sequence"/>
</dbReference>
<gene>
    <name evidence="5" type="ORF">L7E55_06195</name>
</gene>
<keyword evidence="3" id="KW-0812">Transmembrane</keyword>
<organism evidence="5 6">
    <name type="scientific">Pelotomaculum isophthalicicum JI</name>
    <dbReference type="NCBI Taxonomy" id="947010"/>
    <lineage>
        <taxon>Bacteria</taxon>
        <taxon>Bacillati</taxon>
        <taxon>Bacillota</taxon>
        <taxon>Clostridia</taxon>
        <taxon>Eubacteriales</taxon>
        <taxon>Desulfotomaculaceae</taxon>
        <taxon>Pelotomaculum</taxon>
    </lineage>
</organism>
<sequence length="381" mass="40693">MCYDTGALQAFLDGEVAGGEQSAIEKHLTGCSSCRETLDQLRENQTFTDARVAGYLRSLSRTGIDTGGVWLQSNNSRRPRQNNYGFKKGVFQMLSKYRVAATAAVMVLAVAIAFSFSSVRSVAGELLTIFRVEKVKTISIAPADLANIEKAVRSGAGQVDIENFGKLEFVGKQTASKVSLEEARDAVDFQLKLPEPPPAGYRLQEVSLNSGGTLNLTLNTDNTNQVLKSLGSEKLLPDELNGKMFSVKVPATVSTRYAGSGDASIFVMEGRSPELAANGADVSAIRDALLALPFLPESLRGQIASVNDWQHTLLVPVVDGTTRDVNVAGSQGVFITPPADVKGGGNDSPPNSLIWQKDGVVYAISGKLTLEQAMDMAVSMK</sequence>
<keyword evidence="3" id="KW-0472">Membrane</keyword>
<protein>
    <recommendedName>
        <fullName evidence="2">Anti-sigma-W factor RsiW</fullName>
    </recommendedName>
</protein>